<protein>
    <submittedName>
        <fullName evidence="1">Uncharacterized protein</fullName>
    </submittedName>
</protein>
<proteinExistence type="predicted"/>
<sequence>MAFALAGAPVLVAGQSDELCVPVAAVQLGGDLLVESIAALDLRVLDGGVEVAQNLRGSFGPGACPPLPRSPWSDRAAHLAVARVGGVLETNTPRKPLRMSK</sequence>
<organism evidence="1 2">
    <name type="scientific">Streptomyces iranensis</name>
    <dbReference type="NCBI Taxonomy" id="576784"/>
    <lineage>
        <taxon>Bacteria</taxon>
        <taxon>Bacillati</taxon>
        <taxon>Actinomycetota</taxon>
        <taxon>Actinomycetes</taxon>
        <taxon>Kitasatosporales</taxon>
        <taxon>Streptomycetaceae</taxon>
        <taxon>Streptomyces</taxon>
        <taxon>Streptomyces violaceusniger group</taxon>
    </lineage>
</organism>
<dbReference type="Proteomes" id="UP000756710">
    <property type="component" value="Unassembled WGS sequence"/>
</dbReference>
<keyword evidence="2" id="KW-1185">Reference proteome</keyword>
<reference evidence="1 2" key="1">
    <citation type="submission" date="2021-03" db="EMBL/GenBank/DDBJ databases">
        <title>Genomic Encyclopedia of Type Strains, Phase IV (KMG-IV): sequencing the most valuable type-strain genomes for metagenomic binning, comparative biology and taxonomic classification.</title>
        <authorList>
            <person name="Goeker M."/>
        </authorList>
    </citation>
    <scope>NUCLEOTIDE SEQUENCE [LARGE SCALE GENOMIC DNA]</scope>
    <source>
        <strain evidence="1 2">DSM 41954</strain>
    </source>
</reference>
<gene>
    <name evidence="1" type="ORF">J2Z30_005966</name>
</gene>
<evidence type="ECO:0000313" key="1">
    <source>
        <dbReference type="EMBL" id="MBP2064940.1"/>
    </source>
</evidence>
<dbReference type="RefSeq" id="WP_209468890.1">
    <property type="nucleotide sequence ID" value="NZ_CP136563.1"/>
</dbReference>
<dbReference type="EMBL" id="JAGGLR010000017">
    <property type="protein sequence ID" value="MBP2064940.1"/>
    <property type="molecule type" value="Genomic_DNA"/>
</dbReference>
<comment type="caution">
    <text evidence="1">The sequence shown here is derived from an EMBL/GenBank/DDBJ whole genome shotgun (WGS) entry which is preliminary data.</text>
</comment>
<name>A0ABS4MYW3_9ACTN</name>
<accession>A0ABS4MYW3</accession>
<evidence type="ECO:0000313" key="2">
    <source>
        <dbReference type="Proteomes" id="UP000756710"/>
    </source>
</evidence>